<evidence type="ECO:0000256" key="4">
    <source>
        <dbReference type="ARBA" id="ARBA00038402"/>
    </source>
</evidence>
<keyword evidence="2" id="KW-0479">Metal-binding</keyword>
<evidence type="ECO:0000313" key="7">
    <source>
        <dbReference type="Proteomes" id="UP001388673"/>
    </source>
</evidence>
<feature type="compositionally biased region" description="Low complexity" evidence="5">
    <location>
        <begin position="1"/>
        <end position="10"/>
    </location>
</feature>
<feature type="region of interest" description="Disordered" evidence="5">
    <location>
        <begin position="67"/>
        <end position="86"/>
    </location>
</feature>
<reference evidence="6 7" key="1">
    <citation type="journal article" date="2024" name="bioRxiv">
        <title>Comparative genomics of Cryptococcus and Kwoniella reveals pathogenesis evolution and contrasting karyotype dynamics via intercentromeric recombination or chromosome fusion.</title>
        <authorList>
            <person name="Coelho M.A."/>
            <person name="David-Palma M."/>
            <person name="Shea T."/>
            <person name="Bowers K."/>
            <person name="McGinley-Smith S."/>
            <person name="Mohammad A.W."/>
            <person name="Gnirke A."/>
            <person name="Yurkov A.M."/>
            <person name="Nowrousian M."/>
            <person name="Sun S."/>
            <person name="Cuomo C.A."/>
            <person name="Heitman J."/>
        </authorList>
    </citation>
    <scope>NUCLEOTIDE SEQUENCE [LARGE SCALE GENOMIC DNA]</scope>
    <source>
        <strain evidence="6 7">CBS 13917</strain>
    </source>
</reference>
<evidence type="ECO:0000256" key="5">
    <source>
        <dbReference type="SAM" id="MobiDB-lite"/>
    </source>
</evidence>
<organism evidence="6 7">
    <name type="scientific">Kwoniella newhampshirensis</name>
    <dbReference type="NCBI Taxonomy" id="1651941"/>
    <lineage>
        <taxon>Eukaryota</taxon>
        <taxon>Fungi</taxon>
        <taxon>Dikarya</taxon>
        <taxon>Basidiomycota</taxon>
        <taxon>Agaricomycotina</taxon>
        <taxon>Tremellomycetes</taxon>
        <taxon>Tremellales</taxon>
        <taxon>Cryptococcaceae</taxon>
        <taxon>Kwoniella</taxon>
    </lineage>
</organism>
<dbReference type="Gene3D" id="6.20.50.20">
    <property type="match status" value="1"/>
</dbReference>
<gene>
    <name evidence="6" type="ORF">IAR55_002501</name>
</gene>
<dbReference type="InterPro" id="IPR007175">
    <property type="entry name" value="Rpr2/Snm1/Rpp21"/>
</dbReference>
<dbReference type="RefSeq" id="XP_066804303.1">
    <property type="nucleotide sequence ID" value="XM_066945614.1"/>
</dbReference>
<keyword evidence="3" id="KW-0862">Zinc</keyword>
<feature type="region of interest" description="Disordered" evidence="5">
    <location>
        <begin position="1"/>
        <end position="38"/>
    </location>
</feature>
<dbReference type="GO" id="GO:0008033">
    <property type="term" value="P:tRNA processing"/>
    <property type="evidence" value="ECO:0007669"/>
    <property type="project" value="UniProtKB-KW"/>
</dbReference>
<dbReference type="Pfam" id="PF04032">
    <property type="entry name" value="Rpr2"/>
    <property type="match status" value="1"/>
</dbReference>
<dbReference type="Proteomes" id="UP001388673">
    <property type="component" value="Unassembled WGS sequence"/>
</dbReference>
<dbReference type="EMBL" id="JBCAWK010000004">
    <property type="protein sequence ID" value="KAK8861678.1"/>
    <property type="molecule type" value="Genomic_DNA"/>
</dbReference>
<keyword evidence="7" id="KW-1185">Reference proteome</keyword>
<proteinExistence type="inferred from homology"/>
<protein>
    <submittedName>
        <fullName evidence="6">Uncharacterized protein</fullName>
    </submittedName>
</protein>
<accession>A0AAW0Z1M0</accession>
<feature type="compositionally biased region" description="Polar residues" evidence="5">
    <location>
        <begin position="69"/>
        <end position="83"/>
    </location>
</feature>
<name>A0AAW0Z1M0_9TREE</name>
<evidence type="ECO:0000256" key="2">
    <source>
        <dbReference type="ARBA" id="ARBA00022723"/>
    </source>
</evidence>
<evidence type="ECO:0000256" key="3">
    <source>
        <dbReference type="ARBA" id="ARBA00022833"/>
    </source>
</evidence>
<comment type="similarity">
    <text evidence="4">Belongs to the eukaryotic/archaeal RNase P protein component 4 family.</text>
</comment>
<keyword evidence="1" id="KW-0819">tRNA processing</keyword>
<dbReference type="KEGG" id="kne:92179759"/>
<dbReference type="PANTHER" id="PTHR14742">
    <property type="entry name" value="RIBONUCLEASE P SUBUNIT P21"/>
    <property type="match status" value="1"/>
</dbReference>
<dbReference type="GeneID" id="92179759"/>
<dbReference type="AlphaFoldDB" id="A0AAW0Z1M0"/>
<sequence>MTGKQSPSKSNKVDVKVNKGKPQNQAGKQPQIQQKSQQLPVIPNKDFLHRINYSYQAAIFLQNLGEVSGSGSKTKTEPQTTRNKSTEVRVKIDRKGKNKAVEVDVDGGSVNAGDEERARAFRRLARTGMKDMRGMSVHNQLKLDPSLKRSICATCSAVLIPGLSSRIRNRPSRNTINKSNTTCLTCLTTLSIPTPPIATLSRSEHGLDGPIRSAKRKKAMKRGKIAFHNVEKGEIGLSADDGPVVRQGEKSHVMWKGDEKVVGWGVMSTLVGSTAGDENTTPPE</sequence>
<feature type="compositionally biased region" description="Low complexity" evidence="5">
    <location>
        <begin position="20"/>
        <end position="38"/>
    </location>
</feature>
<dbReference type="PANTHER" id="PTHR14742:SF0">
    <property type="entry name" value="RIBONUCLEASE P PROTEIN SUBUNIT P21"/>
    <property type="match status" value="1"/>
</dbReference>
<evidence type="ECO:0000313" key="6">
    <source>
        <dbReference type="EMBL" id="KAK8861678.1"/>
    </source>
</evidence>
<comment type="caution">
    <text evidence="6">The sequence shown here is derived from an EMBL/GenBank/DDBJ whole genome shotgun (WGS) entry which is preliminary data.</text>
</comment>
<evidence type="ECO:0000256" key="1">
    <source>
        <dbReference type="ARBA" id="ARBA00022694"/>
    </source>
</evidence>
<dbReference type="GO" id="GO:0046872">
    <property type="term" value="F:metal ion binding"/>
    <property type="evidence" value="ECO:0007669"/>
    <property type="project" value="UniProtKB-KW"/>
</dbReference>
<dbReference type="GO" id="GO:0005655">
    <property type="term" value="C:nucleolar ribonuclease P complex"/>
    <property type="evidence" value="ECO:0007669"/>
    <property type="project" value="TreeGrafter"/>
</dbReference>